<protein>
    <submittedName>
        <fullName evidence="3">Uncharacterized protein</fullName>
    </submittedName>
</protein>
<feature type="compositionally biased region" description="Low complexity" evidence="2">
    <location>
        <begin position="164"/>
        <end position="178"/>
    </location>
</feature>
<feature type="coiled-coil region" evidence="1">
    <location>
        <begin position="914"/>
        <end position="966"/>
    </location>
</feature>
<feature type="compositionally biased region" description="Low complexity" evidence="2">
    <location>
        <begin position="723"/>
        <end position="739"/>
    </location>
</feature>
<feature type="compositionally biased region" description="Polar residues" evidence="2">
    <location>
        <begin position="193"/>
        <end position="214"/>
    </location>
</feature>
<dbReference type="Proteomes" id="UP000041254">
    <property type="component" value="Unassembled WGS sequence"/>
</dbReference>
<feature type="region of interest" description="Disordered" evidence="2">
    <location>
        <begin position="567"/>
        <end position="592"/>
    </location>
</feature>
<evidence type="ECO:0000313" key="4">
    <source>
        <dbReference type="Proteomes" id="UP000041254"/>
    </source>
</evidence>
<feature type="region of interest" description="Disordered" evidence="2">
    <location>
        <begin position="650"/>
        <end position="771"/>
    </location>
</feature>
<name>A0A0G4F7S3_VITBC</name>
<reference evidence="3 4" key="1">
    <citation type="submission" date="2014-11" db="EMBL/GenBank/DDBJ databases">
        <authorList>
            <person name="Zhu J."/>
            <person name="Qi W."/>
            <person name="Song R."/>
        </authorList>
    </citation>
    <scope>NUCLEOTIDE SEQUENCE [LARGE SCALE GENOMIC DNA]</scope>
</reference>
<keyword evidence="1" id="KW-0175">Coiled coil</keyword>
<evidence type="ECO:0000313" key="3">
    <source>
        <dbReference type="EMBL" id="CEM08585.1"/>
    </source>
</evidence>
<feature type="region of interest" description="Disordered" evidence="2">
    <location>
        <begin position="499"/>
        <end position="546"/>
    </location>
</feature>
<feature type="compositionally biased region" description="Basic and acidic residues" evidence="2">
    <location>
        <begin position="114"/>
        <end position="125"/>
    </location>
</feature>
<dbReference type="AlphaFoldDB" id="A0A0G4F7S3"/>
<organism evidence="3 4">
    <name type="scientific">Vitrella brassicaformis (strain CCMP3155)</name>
    <dbReference type="NCBI Taxonomy" id="1169540"/>
    <lineage>
        <taxon>Eukaryota</taxon>
        <taxon>Sar</taxon>
        <taxon>Alveolata</taxon>
        <taxon>Colpodellida</taxon>
        <taxon>Vitrellaceae</taxon>
        <taxon>Vitrella</taxon>
    </lineage>
</organism>
<evidence type="ECO:0000256" key="1">
    <source>
        <dbReference type="SAM" id="Coils"/>
    </source>
</evidence>
<keyword evidence="4" id="KW-1185">Reference proteome</keyword>
<feature type="region of interest" description="Disordered" evidence="2">
    <location>
        <begin position="971"/>
        <end position="992"/>
    </location>
</feature>
<feature type="compositionally biased region" description="Basic and acidic residues" evidence="2">
    <location>
        <begin position="230"/>
        <end position="239"/>
    </location>
</feature>
<feature type="region of interest" description="Disordered" evidence="2">
    <location>
        <begin position="882"/>
        <end position="912"/>
    </location>
</feature>
<dbReference type="EMBL" id="CDMY01000385">
    <property type="protein sequence ID" value="CEM08585.1"/>
    <property type="molecule type" value="Genomic_DNA"/>
</dbReference>
<feature type="region of interest" description="Disordered" evidence="2">
    <location>
        <begin position="96"/>
        <end position="318"/>
    </location>
</feature>
<feature type="compositionally biased region" description="Low complexity" evidence="2">
    <location>
        <begin position="96"/>
        <end position="113"/>
    </location>
</feature>
<feature type="region of interest" description="Disordered" evidence="2">
    <location>
        <begin position="345"/>
        <end position="429"/>
    </location>
</feature>
<feature type="compositionally biased region" description="Acidic residues" evidence="2">
    <location>
        <begin position="575"/>
        <end position="584"/>
    </location>
</feature>
<feature type="region of interest" description="Disordered" evidence="2">
    <location>
        <begin position="1"/>
        <end position="71"/>
    </location>
</feature>
<evidence type="ECO:0000256" key="2">
    <source>
        <dbReference type="SAM" id="MobiDB-lite"/>
    </source>
</evidence>
<dbReference type="VEuPathDB" id="CryptoDB:Vbra_14644"/>
<sequence>MEAVVFDGDAHDGEESAALDDDKEGGRHPQDEAAPTHAHRPSSFGAASISRHQNDTATRAATFDESARPPTAFSPFVIVSAPPISDAEWPEGLILAPDAFASAPPDSATSGDAGTDHEAAAHDHEDTADEDGGRGPSSAAAVDTPSPHLRPPDDEADERESIGSFLSSRRQSPSASSRPPRPRRTKSPSESSLCYSEDQSSSPGFSSLATSYRGNGSHRDIDGGEGLGVGERERERGGGEDGPGARLFVSRPRVHIPPLRLADLHKGVDQDHEHHPGRPHDAEAEADNDADDKPSSPQTAPHAASQAPPLCEEGSGVSAWVDSRGTEALMALRREEDLIARASAMGNERASVLAPRPQQPSIAASREDAPRSAPHASASNDFSTRIREAARTMAKSRPRPGISHEDHTHARATAPDPPTTSGGLLSHLRHSPSVRNLHCSVPFAGMATATAAAGAAPSAASEGVGIGGVGRDAASASAADDRIDKEVEEVLQQLLLGGAKTGRPHPHQPSHDDEDIAATGAAGTSGGAVLAQPVGSRTASDGRRGLVVGGEGGLPFSLVREVSGHVSHPVLPIPTDDDLAEEEGERDRGEERATDAMARLHEENERLTEELVEQSLHHVQKVQSLSENRHTLHDEIAYLRRQLQYQTDENTRLRRILDPNATPSESDSPARRFLTRSPNPPHYPQDDDGSHASPTDRSPIPPHHPMVVDLPPFPPTFTSNTLSPPSASVDAASSVMSPSTSISRNAPPVRHQRAGQANRLKLGPGASPYARRMGHYRAGGMSEGVGVGVATTASPTKRTLAGQQLTGRHAHEWQWQAAAAQSDHRVMMPAYTSHPHTSSPTPASVSASVSRVGRGLTHSASSTPLAVGAVYHRLSNVRGKPQLRPQREGVLRRQASGERVPMRPQREDDRDARIRQYEDVTRKLGQKVERLKQELIDRTEKANATILQLAKRNKELRDTIRGYERRLADVEGFSPVELEGEQSGASDGHDID</sequence>
<accession>A0A0G4F7S3</accession>
<feature type="compositionally biased region" description="Basic and acidic residues" evidence="2">
    <location>
        <begin position="900"/>
        <end position="912"/>
    </location>
</feature>
<dbReference type="InParanoid" id="A0A0G4F7S3"/>
<gene>
    <name evidence="3" type="ORF">Vbra_14644</name>
</gene>
<feature type="compositionally biased region" description="Basic and acidic residues" evidence="2">
    <location>
        <begin position="262"/>
        <end position="283"/>
    </location>
</feature>
<proteinExistence type="predicted"/>